<organism evidence="1 2">
    <name type="scientific">Ameca splendens</name>
    <dbReference type="NCBI Taxonomy" id="208324"/>
    <lineage>
        <taxon>Eukaryota</taxon>
        <taxon>Metazoa</taxon>
        <taxon>Chordata</taxon>
        <taxon>Craniata</taxon>
        <taxon>Vertebrata</taxon>
        <taxon>Euteleostomi</taxon>
        <taxon>Actinopterygii</taxon>
        <taxon>Neopterygii</taxon>
        <taxon>Teleostei</taxon>
        <taxon>Neoteleostei</taxon>
        <taxon>Acanthomorphata</taxon>
        <taxon>Ovalentaria</taxon>
        <taxon>Atherinomorphae</taxon>
        <taxon>Cyprinodontiformes</taxon>
        <taxon>Goodeidae</taxon>
        <taxon>Ameca</taxon>
    </lineage>
</organism>
<name>A0ABV0XTG7_9TELE</name>
<evidence type="ECO:0000313" key="1">
    <source>
        <dbReference type="EMBL" id="MEQ2284734.1"/>
    </source>
</evidence>
<evidence type="ECO:0000313" key="2">
    <source>
        <dbReference type="Proteomes" id="UP001469553"/>
    </source>
</evidence>
<keyword evidence="2" id="KW-1185">Reference proteome</keyword>
<dbReference type="EMBL" id="JAHRIP010011759">
    <property type="protein sequence ID" value="MEQ2284734.1"/>
    <property type="molecule type" value="Genomic_DNA"/>
</dbReference>
<dbReference type="Proteomes" id="UP001469553">
    <property type="component" value="Unassembled WGS sequence"/>
</dbReference>
<accession>A0ABV0XTG7</accession>
<reference evidence="1 2" key="1">
    <citation type="submission" date="2021-06" db="EMBL/GenBank/DDBJ databases">
        <authorList>
            <person name="Palmer J.M."/>
        </authorList>
    </citation>
    <scope>NUCLEOTIDE SEQUENCE [LARGE SCALE GENOMIC DNA]</scope>
    <source>
        <strain evidence="1 2">AS_MEX2019</strain>
        <tissue evidence="1">Muscle</tissue>
    </source>
</reference>
<gene>
    <name evidence="1" type="primary">ARFGEF3_3</name>
    <name evidence="1" type="ORF">AMECASPLE_024588</name>
</gene>
<proteinExistence type="predicted"/>
<sequence>MAGSSKGLAFILGAEGLKEQSQRERDTICLSLDGLRKAAALSCALGVAANCASALAQMAAASCVQEEKEVAEMGDAITQVKQRVEQRLEQIGRPQGVRLHTAHVLCMDAILNVGLEMGSHNHDCWPHVFRVTEYISSLEHTHFSDGSSQASSLTTITQQSQQTAGMDLGLELSCEPSPEAAELTLSQPVIQPLSIQELLKDSSRGGRGLDLKSGSLMTGTSAAKAVCTLSTQADRLDLGLKKLCSVLRSYDAGICFRSMNLDV</sequence>
<comment type="caution">
    <text evidence="1">The sequence shown here is derived from an EMBL/GenBank/DDBJ whole genome shotgun (WGS) entry which is preliminary data.</text>
</comment>
<protein>
    <submittedName>
        <fullName evidence="1">Brefeldin A-inhibited guanine nucleotide-exchange protein 3</fullName>
    </submittedName>
</protein>